<evidence type="ECO:0000256" key="3">
    <source>
        <dbReference type="ARBA" id="ARBA00022679"/>
    </source>
</evidence>
<dbReference type="GO" id="GO:0016020">
    <property type="term" value="C:membrane"/>
    <property type="evidence" value="ECO:0007669"/>
    <property type="project" value="UniProtKB-SubCell"/>
</dbReference>
<evidence type="ECO:0000256" key="13">
    <source>
        <dbReference type="ARBA" id="ARBA00023180"/>
    </source>
</evidence>
<dbReference type="SUPFAM" id="SSF56112">
    <property type="entry name" value="Protein kinase-like (PK-like)"/>
    <property type="match status" value="1"/>
</dbReference>
<dbReference type="InterPro" id="IPR038408">
    <property type="entry name" value="GNK2_sf"/>
</dbReference>
<keyword evidence="12" id="KW-0675">Receptor</keyword>
<dbReference type="InterPro" id="IPR002902">
    <property type="entry name" value="GNK2"/>
</dbReference>
<keyword evidence="9" id="KW-0067">ATP-binding</keyword>
<dbReference type="PROSITE" id="PS50011">
    <property type="entry name" value="PROTEIN_KINASE_DOM"/>
    <property type="match status" value="1"/>
</dbReference>
<dbReference type="PANTHER" id="PTHR32099">
    <property type="entry name" value="CYSTEINE-RICH REPEAT SECRETORY PROTEIN"/>
    <property type="match status" value="1"/>
</dbReference>
<keyword evidence="3" id="KW-0808">Transferase</keyword>
<dbReference type="CDD" id="cd23509">
    <property type="entry name" value="Gnk2-like"/>
    <property type="match status" value="3"/>
</dbReference>
<keyword evidence="17" id="KW-1185">Reference proteome</keyword>
<evidence type="ECO:0000259" key="15">
    <source>
        <dbReference type="PROSITE" id="PS51473"/>
    </source>
</evidence>
<keyword evidence="7" id="KW-0547">Nucleotide-binding</keyword>
<accession>A0ABD1LLA7</accession>
<sequence>MGAKKYATKQERLYGLQTLYCEAQCTPYLSPHDCRKCLNASITQGQSCKDLETEGSECRIKCDAYPFYRSSTDQPPTQLVPVTNSSGTDSQRLAYIFHNCSTNQTVITTDRVSLSNLRFLLSLLSSKSTTKTFFNSTVDMLSGLFMCRGDLSPTLCHLCVQNAVQRISSDCPSSNEAIIWYNHCLLRYSSNISSLSRQDTIPVNTLFELSYDIGGSSSTIKNYETKTAQLNANQTLYTLAQCTPDISDSDCSSCLEKILRNEMPWCCMASPEGKVLSPSCYMMFGLSQFYRNDDDEGGTHSSSATAGKEGLLFDLNTIKAATNDFSFQNKIGKGGFGEGILCDGRHIAVKRLSTSSKQGSVEFGNEILLIAKLQHKNLVTFIGFCLEDQEKVLIYDYIPNESLDYHLFG</sequence>
<proteinExistence type="predicted"/>
<evidence type="ECO:0000256" key="6">
    <source>
        <dbReference type="ARBA" id="ARBA00022737"/>
    </source>
</evidence>
<evidence type="ECO:0000256" key="5">
    <source>
        <dbReference type="ARBA" id="ARBA00022729"/>
    </source>
</evidence>
<evidence type="ECO:0000256" key="9">
    <source>
        <dbReference type="ARBA" id="ARBA00022840"/>
    </source>
</evidence>
<keyword evidence="8" id="KW-0418">Kinase</keyword>
<dbReference type="Pfam" id="PF01657">
    <property type="entry name" value="Stress-antifung"/>
    <property type="match status" value="2"/>
</dbReference>
<evidence type="ECO:0000256" key="12">
    <source>
        <dbReference type="ARBA" id="ARBA00023170"/>
    </source>
</evidence>
<comment type="caution">
    <text evidence="16">The sequence shown here is derived from an EMBL/GenBank/DDBJ whole genome shotgun (WGS) entry which is preliminary data.</text>
</comment>
<feature type="domain" description="Gnk2-homologous" evidence="15">
    <location>
        <begin position="1"/>
        <end position="67"/>
    </location>
</feature>
<comment type="subcellular location">
    <subcellularLocation>
        <location evidence="1">Membrane</location>
        <topology evidence="1">Single-pass membrane protein</topology>
    </subcellularLocation>
</comment>
<keyword evidence="11" id="KW-0472">Membrane</keyword>
<dbReference type="GO" id="GO:0005524">
    <property type="term" value="F:ATP binding"/>
    <property type="evidence" value="ECO:0007669"/>
    <property type="project" value="UniProtKB-KW"/>
</dbReference>
<feature type="domain" description="Protein kinase" evidence="14">
    <location>
        <begin position="325"/>
        <end position="409"/>
    </location>
</feature>
<evidence type="ECO:0000256" key="8">
    <source>
        <dbReference type="ARBA" id="ARBA00022777"/>
    </source>
</evidence>
<keyword evidence="13" id="KW-0325">Glycoprotein</keyword>
<dbReference type="Proteomes" id="UP001603857">
    <property type="component" value="Unassembled WGS sequence"/>
</dbReference>
<dbReference type="AlphaFoldDB" id="A0ABD1LLA7"/>
<keyword evidence="2" id="KW-0723">Serine/threonine-protein kinase</keyword>
<reference evidence="16 17" key="1">
    <citation type="submission" date="2024-08" db="EMBL/GenBank/DDBJ databases">
        <title>Insights into the chromosomal genome structure of Flemingia macrophylla.</title>
        <authorList>
            <person name="Ding Y."/>
            <person name="Zhao Y."/>
            <person name="Bi W."/>
            <person name="Wu M."/>
            <person name="Zhao G."/>
            <person name="Gong Y."/>
            <person name="Li W."/>
            <person name="Zhang P."/>
        </authorList>
    </citation>
    <scope>NUCLEOTIDE SEQUENCE [LARGE SCALE GENOMIC DNA]</scope>
    <source>
        <strain evidence="16">DYQJB</strain>
        <tissue evidence="16">Leaf</tissue>
    </source>
</reference>
<keyword evidence="6" id="KW-0677">Repeat</keyword>
<evidence type="ECO:0000256" key="1">
    <source>
        <dbReference type="ARBA" id="ARBA00004167"/>
    </source>
</evidence>
<keyword evidence="4" id="KW-0812">Transmembrane</keyword>
<feature type="domain" description="Gnk2-homologous" evidence="15">
    <location>
        <begin position="95"/>
        <end position="193"/>
    </location>
</feature>
<protein>
    <recommendedName>
        <fullName evidence="18">Cysteine-rich receptor-like protein kinase</fullName>
    </recommendedName>
</protein>
<evidence type="ECO:0000313" key="17">
    <source>
        <dbReference type="Proteomes" id="UP001603857"/>
    </source>
</evidence>
<dbReference type="InterPro" id="IPR011009">
    <property type="entry name" value="Kinase-like_dom_sf"/>
</dbReference>
<dbReference type="GO" id="GO:0004674">
    <property type="term" value="F:protein serine/threonine kinase activity"/>
    <property type="evidence" value="ECO:0007669"/>
    <property type="project" value="UniProtKB-KW"/>
</dbReference>
<organism evidence="16 17">
    <name type="scientific">Flemingia macrophylla</name>
    <dbReference type="NCBI Taxonomy" id="520843"/>
    <lineage>
        <taxon>Eukaryota</taxon>
        <taxon>Viridiplantae</taxon>
        <taxon>Streptophyta</taxon>
        <taxon>Embryophyta</taxon>
        <taxon>Tracheophyta</taxon>
        <taxon>Spermatophyta</taxon>
        <taxon>Magnoliopsida</taxon>
        <taxon>eudicotyledons</taxon>
        <taxon>Gunneridae</taxon>
        <taxon>Pentapetalae</taxon>
        <taxon>rosids</taxon>
        <taxon>fabids</taxon>
        <taxon>Fabales</taxon>
        <taxon>Fabaceae</taxon>
        <taxon>Papilionoideae</taxon>
        <taxon>50 kb inversion clade</taxon>
        <taxon>NPAAA clade</taxon>
        <taxon>indigoferoid/millettioid clade</taxon>
        <taxon>Phaseoleae</taxon>
        <taxon>Flemingia</taxon>
    </lineage>
</organism>
<evidence type="ECO:0000259" key="14">
    <source>
        <dbReference type="PROSITE" id="PS50011"/>
    </source>
</evidence>
<keyword evidence="10" id="KW-1133">Transmembrane helix</keyword>
<gene>
    <name evidence="16" type="ORF">Fmac_023372</name>
</gene>
<dbReference type="Gene3D" id="3.30.200.20">
    <property type="entry name" value="Phosphorylase Kinase, domain 1"/>
    <property type="match status" value="1"/>
</dbReference>
<evidence type="ECO:0000256" key="2">
    <source>
        <dbReference type="ARBA" id="ARBA00022527"/>
    </source>
</evidence>
<evidence type="ECO:0000256" key="10">
    <source>
        <dbReference type="ARBA" id="ARBA00022989"/>
    </source>
</evidence>
<evidence type="ECO:0000256" key="4">
    <source>
        <dbReference type="ARBA" id="ARBA00022692"/>
    </source>
</evidence>
<name>A0ABD1LLA7_9FABA</name>
<dbReference type="Gene3D" id="3.30.430.20">
    <property type="entry name" value="Gnk2 domain, C-X8-C-X2-C motif"/>
    <property type="match status" value="3"/>
</dbReference>
<dbReference type="InterPro" id="IPR000719">
    <property type="entry name" value="Prot_kinase_dom"/>
</dbReference>
<evidence type="ECO:0000256" key="11">
    <source>
        <dbReference type="ARBA" id="ARBA00023136"/>
    </source>
</evidence>
<dbReference type="PANTHER" id="PTHR32099:SF110">
    <property type="entry name" value="CYSTEINE-RICH RECEPTOR-KINASE-LIKE PROTEIN"/>
    <property type="match status" value="1"/>
</dbReference>
<dbReference type="Pfam" id="PF00069">
    <property type="entry name" value="Pkinase"/>
    <property type="match status" value="1"/>
</dbReference>
<evidence type="ECO:0000256" key="7">
    <source>
        <dbReference type="ARBA" id="ARBA00022741"/>
    </source>
</evidence>
<dbReference type="PROSITE" id="PS51473">
    <property type="entry name" value="GNK2"/>
    <property type="match status" value="2"/>
</dbReference>
<evidence type="ECO:0008006" key="18">
    <source>
        <dbReference type="Google" id="ProtNLM"/>
    </source>
</evidence>
<dbReference type="FunFam" id="3.30.200.20:FF:000727">
    <property type="entry name" value="Cysteine-rich RLK (RECEPTOR-like protein kinase) 23"/>
    <property type="match status" value="1"/>
</dbReference>
<evidence type="ECO:0000313" key="16">
    <source>
        <dbReference type="EMBL" id="KAL2324314.1"/>
    </source>
</evidence>
<dbReference type="EMBL" id="JBGMDY010000008">
    <property type="protein sequence ID" value="KAL2324314.1"/>
    <property type="molecule type" value="Genomic_DNA"/>
</dbReference>
<keyword evidence="5" id="KW-0732">Signal</keyword>